<gene>
    <name evidence="2" type="ORF">ORAREDHAP_LOCUS47376</name>
</gene>
<keyword evidence="1" id="KW-0175">Coiled coil</keyword>
<evidence type="ECO:0000313" key="3">
    <source>
        <dbReference type="Proteomes" id="UP000507245"/>
    </source>
</evidence>
<evidence type="ECO:0000256" key="1">
    <source>
        <dbReference type="SAM" id="Coils"/>
    </source>
</evidence>
<name>A0A6J5Y1E4_PRUAR</name>
<organism evidence="2 3">
    <name type="scientific">Prunus armeniaca</name>
    <name type="common">Apricot</name>
    <name type="synonym">Armeniaca vulgaris</name>
    <dbReference type="NCBI Taxonomy" id="36596"/>
    <lineage>
        <taxon>Eukaryota</taxon>
        <taxon>Viridiplantae</taxon>
        <taxon>Streptophyta</taxon>
        <taxon>Embryophyta</taxon>
        <taxon>Tracheophyta</taxon>
        <taxon>Spermatophyta</taxon>
        <taxon>Magnoliopsida</taxon>
        <taxon>eudicotyledons</taxon>
        <taxon>Gunneridae</taxon>
        <taxon>Pentapetalae</taxon>
        <taxon>rosids</taxon>
        <taxon>fabids</taxon>
        <taxon>Rosales</taxon>
        <taxon>Rosaceae</taxon>
        <taxon>Amygdaloideae</taxon>
        <taxon>Amygdaleae</taxon>
        <taxon>Prunus</taxon>
    </lineage>
</organism>
<accession>A0A6J5Y1E4</accession>
<reference evidence="3" key="1">
    <citation type="journal article" date="2020" name="Genome Biol.">
        <title>Gamete binning: chromosome-level and haplotype-resolved genome assembly enabled by high-throughput single-cell sequencing of gamete genomes.</title>
        <authorList>
            <person name="Campoy J.A."/>
            <person name="Sun H."/>
            <person name="Goel M."/>
            <person name="Jiao W.-B."/>
            <person name="Folz-Donahue K."/>
            <person name="Wang N."/>
            <person name="Rubio M."/>
            <person name="Liu C."/>
            <person name="Kukat C."/>
            <person name="Ruiz D."/>
            <person name="Huettel B."/>
            <person name="Schneeberger K."/>
        </authorList>
    </citation>
    <scope>NUCLEOTIDE SEQUENCE [LARGE SCALE GENOMIC DNA]</scope>
    <source>
        <strain evidence="3">cv. Rojo Pasion</strain>
    </source>
</reference>
<dbReference type="OrthoDB" id="10535785at2759"/>
<sequence>MFVDKRSVHPLTMFTYHLHFPKVSLAIVANMTTRLTRTWPNLKDAVRITGGYKSFKKEVSDMSDSVKKEVCESKKRANEIILKDMEERLKKQQEAMEESIASLRSESKVVVETKKDAANLCELVKLKPWKVKLLIHNSTDSHVKKDEGGRNRVTALVAVSLIPFLTCEWAESWINNFTFHSLSFTNSQRLAASSLVSTATFDSDLREAMDSSMASCCLFNLSSMSFNIISLALFFDSQTSFLTESDMS</sequence>
<dbReference type="Proteomes" id="UP000507245">
    <property type="component" value="Unassembled WGS sequence"/>
</dbReference>
<proteinExistence type="predicted"/>
<dbReference type="EMBL" id="CAEKKB010000008">
    <property type="protein sequence ID" value="CAB4319769.1"/>
    <property type="molecule type" value="Genomic_DNA"/>
</dbReference>
<dbReference type="AlphaFoldDB" id="A0A6J5Y1E4"/>
<protein>
    <submittedName>
        <fullName evidence="2">Uncharacterized protein</fullName>
    </submittedName>
</protein>
<evidence type="ECO:0000313" key="2">
    <source>
        <dbReference type="EMBL" id="CAB4319769.1"/>
    </source>
</evidence>
<keyword evidence="3" id="KW-1185">Reference proteome</keyword>
<feature type="coiled-coil region" evidence="1">
    <location>
        <begin position="75"/>
        <end position="106"/>
    </location>
</feature>